<dbReference type="PANTHER" id="PTHR32234">
    <property type="entry name" value="THIOL:DISULFIDE INTERCHANGE PROTEIN DSBD"/>
    <property type="match status" value="1"/>
</dbReference>
<dbReference type="Proteomes" id="UP000826722">
    <property type="component" value="Chromosome"/>
</dbReference>
<feature type="transmembrane region" description="Helical" evidence="18">
    <location>
        <begin position="446"/>
        <end position="466"/>
    </location>
</feature>
<evidence type="ECO:0000256" key="2">
    <source>
        <dbReference type="ARBA" id="ARBA00007241"/>
    </source>
</evidence>
<dbReference type="GO" id="GO:0045454">
    <property type="term" value="P:cell redox homeostasis"/>
    <property type="evidence" value="ECO:0007669"/>
    <property type="project" value="TreeGrafter"/>
</dbReference>
<dbReference type="EC" id="1.8.1.8" evidence="18"/>
<keyword evidence="6 18" id="KW-0812">Transmembrane</keyword>
<evidence type="ECO:0000256" key="10">
    <source>
        <dbReference type="ARBA" id="ARBA00022989"/>
    </source>
</evidence>
<evidence type="ECO:0000259" key="19">
    <source>
        <dbReference type="PROSITE" id="PS51352"/>
    </source>
</evidence>
<organism evidence="20 21">
    <name type="scientific">Methyloradius palustris</name>
    <dbReference type="NCBI Taxonomy" id="2778876"/>
    <lineage>
        <taxon>Bacteria</taxon>
        <taxon>Pseudomonadati</taxon>
        <taxon>Pseudomonadota</taxon>
        <taxon>Betaproteobacteria</taxon>
        <taxon>Nitrosomonadales</taxon>
        <taxon>Methylophilaceae</taxon>
        <taxon>Methyloradius</taxon>
    </lineage>
</organism>
<reference evidence="20" key="1">
    <citation type="journal article" date="2021" name="Arch. Microbiol.">
        <title>Methyloradius palustris gen. nov., sp. nov., a methanol-oxidizing bacterium isolated from snow.</title>
        <authorList>
            <person name="Miyadera T."/>
            <person name="Kojima H."/>
            <person name="Fukui M."/>
        </authorList>
    </citation>
    <scope>NUCLEOTIDE SEQUENCE</scope>
    <source>
        <strain evidence="20">Zm11</strain>
    </source>
</reference>
<comment type="similarity">
    <text evidence="2 18">Belongs to the thioredoxin family. DsbD subfamily.</text>
</comment>
<comment type="subcellular location">
    <subcellularLocation>
        <location evidence="1 18">Cell inner membrane</location>
        <topology evidence="1 18">Multi-pass membrane protein</topology>
    </subcellularLocation>
</comment>
<keyword evidence="21" id="KW-1185">Reference proteome</keyword>
<dbReference type="InterPro" id="IPR028250">
    <property type="entry name" value="DsbDN"/>
</dbReference>
<keyword evidence="13 18" id="KW-0472">Membrane</keyword>
<dbReference type="Gene3D" id="3.40.30.10">
    <property type="entry name" value="Glutaredoxin"/>
    <property type="match status" value="1"/>
</dbReference>
<evidence type="ECO:0000256" key="17">
    <source>
        <dbReference type="ARBA" id="ARBA00047804"/>
    </source>
</evidence>
<dbReference type="InterPro" id="IPR017937">
    <property type="entry name" value="Thioredoxin_CS"/>
</dbReference>
<evidence type="ECO:0000256" key="9">
    <source>
        <dbReference type="ARBA" id="ARBA00022982"/>
    </source>
</evidence>
<evidence type="ECO:0000256" key="7">
    <source>
        <dbReference type="ARBA" id="ARBA00022729"/>
    </source>
</evidence>
<dbReference type="SUPFAM" id="SSF52833">
    <property type="entry name" value="Thioredoxin-like"/>
    <property type="match status" value="1"/>
</dbReference>
<evidence type="ECO:0000256" key="16">
    <source>
        <dbReference type="ARBA" id="ARBA00047388"/>
    </source>
</evidence>
<dbReference type="Pfam" id="PF11412">
    <property type="entry name" value="DsbD_N"/>
    <property type="match status" value="1"/>
</dbReference>
<evidence type="ECO:0000256" key="3">
    <source>
        <dbReference type="ARBA" id="ARBA00022448"/>
    </source>
</evidence>
<dbReference type="GO" id="GO:0005886">
    <property type="term" value="C:plasma membrane"/>
    <property type="evidence" value="ECO:0007669"/>
    <property type="project" value="UniProtKB-SubCell"/>
</dbReference>
<feature type="disulfide bond" description="Redox-active" evidence="18">
    <location>
        <begin position="134"/>
        <end position="140"/>
    </location>
</feature>
<protein>
    <recommendedName>
        <fullName evidence="18">Thiol:disulfide interchange protein DsbD</fullName>
        <ecNumber evidence="18">1.8.1.8</ecNumber>
    </recommendedName>
    <alternativeName>
        <fullName evidence="18">Protein-disulfide reductase</fullName>
        <shortName evidence="18">Disulfide reductase</shortName>
    </alternativeName>
</protein>
<dbReference type="PANTHER" id="PTHR32234:SF0">
    <property type="entry name" value="THIOL:DISULFIDE INTERCHANGE PROTEIN DSBD"/>
    <property type="match status" value="1"/>
</dbReference>
<keyword evidence="8 18" id="KW-0201">Cytochrome c-type biogenesis</keyword>
<evidence type="ECO:0000256" key="14">
    <source>
        <dbReference type="ARBA" id="ARBA00023157"/>
    </source>
</evidence>
<dbReference type="NCBIfam" id="NF001419">
    <property type="entry name" value="PRK00293.1"/>
    <property type="match status" value="1"/>
</dbReference>
<dbReference type="GO" id="GO:0009055">
    <property type="term" value="F:electron transfer activity"/>
    <property type="evidence" value="ECO:0007669"/>
    <property type="project" value="UniProtKB-UniRule"/>
</dbReference>
<evidence type="ECO:0000313" key="21">
    <source>
        <dbReference type="Proteomes" id="UP000826722"/>
    </source>
</evidence>
<keyword evidence="11 18" id="KW-0560">Oxidoreductase</keyword>
<evidence type="ECO:0000256" key="4">
    <source>
        <dbReference type="ARBA" id="ARBA00022475"/>
    </source>
</evidence>
<dbReference type="InterPro" id="IPR013766">
    <property type="entry name" value="Thioredoxin_domain"/>
</dbReference>
<keyword evidence="4 18" id="KW-1003">Cell membrane</keyword>
<comment type="catalytic activity">
    <reaction evidence="17 18">
        <text>[protein]-dithiol + NADP(+) = [protein]-disulfide + NADPH + H(+)</text>
        <dbReference type="Rhea" id="RHEA:18753"/>
        <dbReference type="Rhea" id="RHEA-COMP:10593"/>
        <dbReference type="Rhea" id="RHEA-COMP:10594"/>
        <dbReference type="ChEBI" id="CHEBI:15378"/>
        <dbReference type="ChEBI" id="CHEBI:29950"/>
        <dbReference type="ChEBI" id="CHEBI:50058"/>
        <dbReference type="ChEBI" id="CHEBI:57783"/>
        <dbReference type="ChEBI" id="CHEBI:58349"/>
        <dbReference type="EC" id="1.8.1.8"/>
    </reaction>
</comment>
<dbReference type="AlphaFoldDB" id="A0A8D5G8X1"/>
<keyword evidence="10 18" id="KW-1133">Transmembrane helix</keyword>
<dbReference type="InterPro" id="IPR036249">
    <property type="entry name" value="Thioredoxin-like_sf"/>
</dbReference>
<comment type="caution">
    <text evidence="18">Lacks conserved residue(s) required for the propagation of feature annotation.</text>
</comment>
<feature type="transmembrane region" description="Helical" evidence="18">
    <location>
        <begin position="236"/>
        <end position="260"/>
    </location>
</feature>
<dbReference type="RefSeq" id="WP_221764359.1">
    <property type="nucleotide sequence ID" value="NZ_AP024110.1"/>
</dbReference>
<dbReference type="Pfam" id="PF13899">
    <property type="entry name" value="Thioredoxin_7"/>
    <property type="match status" value="1"/>
</dbReference>
<dbReference type="InterPro" id="IPR022910">
    <property type="entry name" value="Thiol_diS_interchange_DbsD"/>
</dbReference>
<feature type="domain" description="Thioredoxin" evidence="19">
    <location>
        <begin position="470"/>
        <end position="605"/>
    </location>
</feature>
<dbReference type="CDD" id="cd02953">
    <property type="entry name" value="DsbDgamma"/>
    <property type="match status" value="1"/>
</dbReference>
<dbReference type="InterPro" id="IPR036929">
    <property type="entry name" value="DsbDN_sf"/>
</dbReference>
<evidence type="ECO:0000256" key="8">
    <source>
        <dbReference type="ARBA" id="ARBA00022748"/>
    </source>
</evidence>
<evidence type="ECO:0000313" key="20">
    <source>
        <dbReference type="EMBL" id="BCM23776.1"/>
    </source>
</evidence>
<name>A0A8D5G8X1_9PROT</name>
<feature type="transmembrane region" description="Helical" evidence="18">
    <location>
        <begin position="272"/>
        <end position="296"/>
    </location>
</feature>
<comment type="catalytic activity">
    <reaction evidence="16 18">
        <text>[protein]-dithiol + NAD(+) = [protein]-disulfide + NADH + H(+)</text>
        <dbReference type="Rhea" id="RHEA:18749"/>
        <dbReference type="Rhea" id="RHEA-COMP:10593"/>
        <dbReference type="Rhea" id="RHEA-COMP:10594"/>
        <dbReference type="ChEBI" id="CHEBI:15378"/>
        <dbReference type="ChEBI" id="CHEBI:29950"/>
        <dbReference type="ChEBI" id="CHEBI:50058"/>
        <dbReference type="ChEBI" id="CHEBI:57540"/>
        <dbReference type="ChEBI" id="CHEBI:57945"/>
        <dbReference type="EC" id="1.8.1.8"/>
    </reaction>
</comment>
<accession>A0A8D5G8X1</accession>
<dbReference type="InterPro" id="IPR035671">
    <property type="entry name" value="DsbD_gamma"/>
</dbReference>
<feature type="transmembrane region" description="Helical" evidence="18">
    <location>
        <begin position="392"/>
        <end position="410"/>
    </location>
</feature>
<feature type="transmembrane region" description="Helical" evidence="18">
    <location>
        <begin position="416"/>
        <end position="434"/>
    </location>
</feature>
<dbReference type="Gene3D" id="2.60.40.1250">
    <property type="entry name" value="Thiol:disulfide interchange protein DsbD, N-terminal domain"/>
    <property type="match status" value="1"/>
</dbReference>
<dbReference type="SUPFAM" id="SSF74863">
    <property type="entry name" value="Thiol:disulfide interchange protein DsbD, N-terminal domain (DsbD-alpha)"/>
    <property type="match status" value="1"/>
</dbReference>
<sequence>MVSSNALAEPSSVSSLFTQSSNDDEILSPDQAFKISVEALDSKTLRAVFQVAPSHYIYRERIKFDIAPAKDGAKAISVSSIDLPPGDIKQDPNFGESHVFHKNFEALVHLNISKSTPQNSSPSTLSLLASYQGCSEKGLCYAPIHKTLEVALLPDIATNLSVKANNPTATETNSDNDATDLLKSGKLWLIAIGFFGFGLLLSFTPCMLPMIPILSGMIVRDAQSPNASLKPSRLRVFNLSLAYTLGMALTYTLAGIGAGLSGHLLSSALQNGWVLGFSAFIFVLLALSMFGFYELRLPSKFENTILNTSNRFNGGRFIGLFIMGAFSALIVSPCVAAPLAGALIYISQTHDVLLGGVALFSMAIGMGVPLLLIGLSAGLLPKTGHWMVTIRQFFGVIMLAVAIWLISPVIPISLQLLLWAALLIVPATYIGAFNRLDASASAWRKFCKSIGIIMLLLGVTLIIGAASGAKSALQPLSGLRVSADAGHKLPFQRVRNIAELDSAIKSAAGKTVMLDFYADWCVACKELEQFTFSDQRVANALQNVVLLQADMTQNSVEDSALLKRFNLFGPPGIIFFDASGQEIAQAKTIGYKNADTFLTILNKLN</sequence>
<dbReference type="GO" id="GO:0047134">
    <property type="term" value="F:protein-disulfide reductase [NAD(P)H] activity"/>
    <property type="evidence" value="ECO:0007669"/>
    <property type="project" value="UniProtKB-UniRule"/>
</dbReference>
<evidence type="ECO:0000256" key="1">
    <source>
        <dbReference type="ARBA" id="ARBA00004429"/>
    </source>
</evidence>
<comment type="function">
    <text evidence="18">Required to facilitate the formation of correct disulfide bonds in some periplasmic proteins and for the assembly of the periplasmic c-type cytochromes. Acts by transferring electrons from cytoplasmic thioredoxin to the periplasm. This transfer involves a cascade of disulfide bond formation and reduction steps.</text>
</comment>
<evidence type="ECO:0000256" key="13">
    <source>
        <dbReference type="ARBA" id="ARBA00023136"/>
    </source>
</evidence>
<evidence type="ECO:0000256" key="6">
    <source>
        <dbReference type="ARBA" id="ARBA00022692"/>
    </source>
</evidence>
<evidence type="ECO:0000256" key="11">
    <source>
        <dbReference type="ARBA" id="ARBA00023002"/>
    </source>
</evidence>
<keyword evidence="12 18" id="KW-0520">NAD</keyword>
<dbReference type="PROSITE" id="PS00194">
    <property type="entry name" value="THIOREDOXIN_1"/>
    <property type="match status" value="1"/>
</dbReference>
<evidence type="ECO:0000256" key="5">
    <source>
        <dbReference type="ARBA" id="ARBA00022519"/>
    </source>
</evidence>
<dbReference type="Pfam" id="PF02683">
    <property type="entry name" value="DsbD_TM"/>
    <property type="match status" value="1"/>
</dbReference>
<proteinExistence type="inferred from homology"/>
<keyword evidence="7" id="KW-0732">Signal</keyword>
<evidence type="ECO:0000256" key="18">
    <source>
        <dbReference type="HAMAP-Rule" id="MF_00399"/>
    </source>
</evidence>
<keyword evidence="15 18" id="KW-0676">Redox-active center</keyword>
<feature type="transmembrane region" description="Helical" evidence="18">
    <location>
        <begin position="187"/>
        <end position="215"/>
    </location>
</feature>
<gene>
    <name evidence="18 20" type="primary">dsbD</name>
    <name evidence="20" type="ORF">ZMTM_00350</name>
</gene>
<evidence type="ECO:0000256" key="15">
    <source>
        <dbReference type="ARBA" id="ARBA00023284"/>
    </source>
</evidence>
<dbReference type="PROSITE" id="PS51352">
    <property type="entry name" value="THIOREDOXIN_2"/>
    <property type="match status" value="1"/>
</dbReference>
<feature type="transmembrane region" description="Helical" evidence="18">
    <location>
        <begin position="317"/>
        <end position="346"/>
    </location>
</feature>
<keyword evidence="14 18" id="KW-1015">Disulfide bond</keyword>
<dbReference type="GO" id="GO:0017004">
    <property type="term" value="P:cytochrome complex assembly"/>
    <property type="evidence" value="ECO:0007669"/>
    <property type="project" value="UniProtKB-UniRule"/>
</dbReference>
<dbReference type="EMBL" id="AP024110">
    <property type="protein sequence ID" value="BCM23776.1"/>
    <property type="molecule type" value="Genomic_DNA"/>
</dbReference>
<feature type="disulfide bond" description="Redox-active" evidence="18">
    <location>
        <begin position="521"/>
        <end position="524"/>
    </location>
</feature>
<feature type="transmembrane region" description="Helical" evidence="18">
    <location>
        <begin position="352"/>
        <end position="380"/>
    </location>
</feature>
<dbReference type="KEGG" id="mpau:ZMTM_00350"/>
<keyword evidence="9 18" id="KW-0249">Electron transport</keyword>
<evidence type="ECO:0000256" key="12">
    <source>
        <dbReference type="ARBA" id="ARBA00023027"/>
    </source>
</evidence>
<dbReference type="HAMAP" id="MF_00399">
    <property type="entry name" value="DbsD"/>
    <property type="match status" value="1"/>
</dbReference>
<keyword evidence="5 18" id="KW-0997">Cell inner membrane</keyword>
<dbReference type="InterPro" id="IPR003834">
    <property type="entry name" value="Cyt_c_assmbl_TM_dom"/>
</dbReference>
<keyword evidence="3 18" id="KW-0813">Transport</keyword>